<evidence type="ECO:0000313" key="3">
    <source>
        <dbReference type="Proteomes" id="UP000030669"/>
    </source>
</evidence>
<dbReference type="GeneID" id="19309641"/>
<evidence type="ECO:0000313" key="2">
    <source>
        <dbReference type="EMBL" id="EPQ53647.1"/>
    </source>
</evidence>
<gene>
    <name evidence="2" type="ORF">GLOTRDRAFT_94835</name>
</gene>
<evidence type="ECO:0000256" key="1">
    <source>
        <dbReference type="SAM" id="MobiDB-lite"/>
    </source>
</evidence>
<dbReference type="KEGG" id="gtr:GLOTRDRAFT_94835"/>
<sequence length="305" mass="34274">MSNVERPEPVRGYASQEPMRAVPASQAKNECQEAPRRHSAQSTHERQAVRGNEADDADSATRKRDREHESESESESESGENKWWDLGEGMTWGAGHTPTPEALDDRKRTTDRAESPQPRIVSASQAAARSPVQASSKMKAFLRRIRPAERRPRTRRNDCAQLRRQQENQVVRRRVVPLAFGPPVIEQGIFQQRIDTTVKTEDSMNSDVIDLTIINDPAVHVQPLARPTGRQVIELLLTDLDLDIERCSSGLAAIGVEDGRSFAKLKNLPKDLQDELLLKLSDKGGWTLLEVQQLKGYLRMDTCRG</sequence>
<name>S7Q275_GLOTA</name>
<feature type="compositionally biased region" description="Basic and acidic residues" evidence="1">
    <location>
        <begin position="59"/>
        <end position="71"/>
    </location>
</feature>
<feature type="region of interest" description="Disordered" evidence="1">
    <location>
        <begin position="1"/>
        <end position="138"/>
    </location>
</feature>
<keyword evidence="3" id="KW-1185">Reference proteome</keyword>
<dbReference type="AlphaFoldDB" id="S7Q275"/>
<protein>
    <submittedName>
        <fullName evidence="2">Uncharacterized protein</fullName>
    </submittedName>
</protein>
<organism evidence="2 3">
    <name type="scientific">Gloeophyllum trabeum (strain ATCC 11539 / FP-39264 / Madison 617)</name>
    <name type="common">Brown rot fungus</name>
    <dbReference type="NCBI Taxonomy" id="670483"/>
    <lineage>
        <taxon>Eukaryota</taxon>
        <taxon>Fungi</taxon>
        <taxon>Dikarya</taxon>
        <taxon>Basidiomycota</taxon>
        <taxon>Agaricomycotina</taxon>
        <taxon>Agaricomycetes</taxon>
        <taxon>Gloeophyllales</taxon>
        <taxon>Gloeophyllaceae</taxon>
        <taxon>Gloeophyllum</taxon>
    </lineage>
</organism>
<feature type="compositionally biased region" description="Basic and acidic residues" evidence="1">
    <location>
        <begin position="103"/>
        <end position="114"/>
    </location>
</feature>
<accession>S7Q275</accession>
<reference evidence="2 3" key="1">
    <citation type="journal article" date="2012" name="Science">
        <title>The Paleozoic origin of enzymatic lignin decomposition reconstructed from 31 fungal genomes.</title>
        <authorList>
            <person name="Floudas D."/>
            <person name="Binder M."/>
            <person name="Riley R."/>
            <person name="Barry K."/>
            <person name="Blanchette R.A."/>
            <person name="Henrissat B."/>
            <person name="Martinez A.T."/>
            <person name="Otillar R."/>
            <person name="Spatafora J.W."/>
            <person name="Yadav J.S."/>
            <person name="Aerts A."/>
            <person name="Benoit I."/>
            <person name="Boyd A."/>
            <person name="Carlson A."/>
            <person name="Copeland A."/>
            <person name="Coutinho P.M."/>
            <person name="de Vries R.P."/>
            <person name="Ferreira P."/>
            <person name="Findley K."/>
            <person name="Foster B."/>
            <person name="Gaskell J."/>
            <person name="Glotzer D."/>
            <person name="Gorecki P."/>
            <person name="Heitman J."/>
            <person name="Hesse C."/>
            <person name="Hori C."/>
            <person name="Igarashi K."/>
            <person name="Jurgens J.A."/>
            <person name="Kallen N."/>
            <person name="Kersten P."/>
            <person name="Kohler A."/>
            <person name="Kuees U."/>
            <person name="Kumar T.K.A."/>
            <person name="Kuo A."/>
            <person name="LaButti K."/>
            <person name="Larrondo L.F."/>
            <person name="Lindquist E."/>
            <person name="Ling A."/>
            <person name="Lombard V."/>
            <person name="Lucas S."/>
            <person name="Lundell T."/>
            <person name="Martin R."/>
            <person name="McLaughlin D.J."/>
            <person name="Morgenstern I."/>
            <person name="Morin E."/>
            <person name="Murat C."/>
            <person name="Nagy L.G."/>
            <person name="Nolan M."/>
            <person name="Ohm R.A."/>
            <person name="Patyshakuliyeva A."/>
            <person name="Rokas A."/>
            <person name="Ruiz-Duenas F.J."/>
            <person name="Sabat G."/>
            <person name="Salamov A."/>
            <person name="Samejima M."/>
            <person name="Schmutz J."/>
            <person name="Slot J.C."/>
            <person name="St John F."/>
            <person name="Stenlid J."/>
            <person name="Sun H."/>
            <person name="Sun S."/>
            <person name="Syed K."/>
            <person name="Tsang A."/>
            <person name="Wiebenga A."/>
            <person name="Young D."/>
            <person name="Pisabarro A."/>
            <person name="Eastwood D.C."/>
            <person name="Martin F."/>
            <person name="Cullen D."/>
            <person name="Grigoriev I.V."/>
            <person name="Hibbett D.S."/>
        </authorList>
    </citation>
    <scope>NUCLEOTIDE SEQUENCE [LARGE SCALE GENOMIC DNA]</scope>
    <source>
        <strain evidence="2 3">ATCC 11539</strain>
    </source>
</reference>
<dbReference type="HOGENOM" id="CLU_912322_0_0_1"/>
<dbReference type="RefSeq" id="XP_007867953.1">
    <property type="nucleotide sequence ID" value="XM_007869762.1"/>
</dbReference>
<proteinExistence type="predicted"/>
<feature type="compositionally biased region" description="Polar residues" evidence="1">
    <location>
        <begin position="122"/>
        <end position="136"/>
    </location>
</feature>
<dbReference type="EMBL" id="KB469305">
    <property type="protein sequence ID" value="EPQ53647.1"/>
    <property type="molecule type" value="Genomic_DNA"/>
</dbReference>
<dbReference type="Proteomes" id="UP000030669">
    <property type="component" value="Unassembled WGS sequence"/>
</dbReference>